<dbReference type="AlphaFoldDB" id="A0A0F9FN76"/>
<feature type="domain" description="CBS" evidence="3">
    <location>
        <begin position="90"/>
        <end position="148"/>
    </location>
</feature>
<dbReference type="InterPro" id="IPR036318">
    <property type="entry name" value="FAD-bd_PCMH-like_sf"/>
</dbReference>
<gene>
    <name evidence="4" type="ORF">LCGC14_2009690</name>
</gene>
<dbReference type="PANTHER" id="PTHR22777">
    <property type="entry name" value="HEMOLYSIN-RELATED"/>
    <property type="match status" value="1"/>
</dbReference>
<dbReference type="CDD" id="cd04590">
    <property type="entry name" value="CBS_pair_CorC_HlyC_assoc"/>
    <property type="match status" value="1"/>
</dbReference>
<evidence type="ECO:0000256" key="1">
    <source>
        <dbReference type="ARBA" id="ARBA00022737"/>
    </source>
</evidence>
<dbReference type="Pfam" id="PF00571">
    <property type="entry name" value="CBS"/>
    <property type="match status" value="1"/>
</dbReference>
<dbReference type="InterPro" id="IPR016169">
    <property type="entry name" value="FAD-bd_PCMH_sub2"/>
</dbReference>
<reference evidence="4" key="1">
    <citation type="journal article" date="2015" name="Nature">
        <title>Complex archaea that bridge the gap between prokaryotes and eukaryotes.</title>
        <authorList>
            <person name="Spang A."/>
            <person name="Saw J.H."/>
            <person name="Jorgensen S.L."/>
            <person name="Zaremba-Niedzwiedzka K."/>
            <person name="Martijn J."/>
            <person name="Lind A.E."/>
            <person name="van Eijk R."/>
            <person name="Schleper C."/>
            <person name="Guy L."/>
            <person name="Ettema T.J."/>
        </authorList>
    </citation>
    <scope>NUCLEOTIDE SEQUENCE</scope>
</reference>
<dbReference type="GO" id="GO:0005886">
    <property type="term" value="C:plasma membrane"/>
    <property type="evidence" value="ECO:0007669"/>
    <property type="project" value="TreeGrafter"/>
</dbReference>
<dbReference type="InterPro" id="IPR000644">
    <property type="entry name" value="CBS_dom"/>
</dbReference>
<dbReference type="Gene3D" id="3.10.580.10">
    <property type="entry name" value="CBS-domain"/>
    <property type="match status" value="1"/>
</dbReference>
<dbReference type="SUPFAM" id="SSF56176">
    <property type="entry name" value="FAD-binding/transporter-associated domain-like"/>
    <property type="match status" value="1"/>
</dbReference>
<dbReference type="Pfam" id="PF03471">
    <property type="entry name" value="CorC_HlyC"/>
    <property type="match status" value="1"/>
</dbReference>
<evidence type="ECO:0000256" key="2">
    <source>
        <dbReference type="ARBA" id="ARBA00023122"/>
    </source>
</evidence>
<proteinExistence type="predicted"/>
<protein>
    <recommendedName>
        <fullName evidence="3">CBS domain-containing protein</fullName>
    </recommendedName>
</protein>
<accession>A0A0F9FN76</accession>
<comment type="caution">
    <text evidence="4">The sequence shown here is derived from an EMBL/GenBank/DDBJ whole genome shotgun (WGS) entry which is preliminary data.</text>
</comment>
<keyword evidence="1" id="KW-0677">Repeat</keyword>
<dbReference type="InterPro" id="IPR046342">
    <property type="entry name" value="CBS_dom_sf"/>
</dbReference>
<evidence type="ECO:0000259" key="3">
    <source>
        <dbReference type="PROSITE" id="PS51371"/>
    </source>
</evidence>
<dbReference type="PANTHER" id="PTHR22777:SF17">
    <property type="entry name" value="UPF0053 PROTEIN SLL0260"/>
    <property type="match status" value="1"/>
</dbReference>
<dbReference type="InterPro" id="IPR005170">
    <property type="entry name" value="Transptr-assoc_dom"/>
</dbReference>
<dbReference type="SUPFAM" id="SSF54631">
    <property type="entry name" value="CBS-domain pair"/>
    <property type="match status" value="1"/>
</dbReference>
<sequence>SLKEKFTKDDRRFFLESIDIGNKELTDIMVPLVEIQALPVNAKIKQCSNFIRKHKKFYIPVYRGRIDNIEGIIYAHDIFGIDEDLPLDRVVKEPVFVPENNKINEVYRKLNKINIPVVFTVDEHGGVTGMVTIYDIGEEIIGKVGVTEYDRNHVIKIKDGEYMCEGDAEIDEVNRLLNININTSNVSHLNGLIVKKLCKIPEKEDFIEIEGHRFLVVKSNKRKAELIQITKINSQNN</sequence>
<dbReference type="GO" id="GO:0050660">
    <property type="term" value="F:flavin adenine dinucleotide binding"/>
    <property type="evidence" value="ECO:0007669"/>
    <property type="project" value="InterPro"/>
</dbReference>
<name>A0A0F9FN76_9ZZZZ</name>
<evidence type="ECO:0000313" key="4">
    <source>
        <dbReference type="EMBL" id="KKL79951.1"/>
    </source>
</evidence>
<feature type="non-terminal residue" evidence="4">
    <location>
        <position position="1"/>
    </location>
</feature>
<dbReference type="SMART" id="SM01091">
    <property type="entry name" value="CorC_HlyC"/>
    <property type="match status" value="1"/>
</dbReference>
<organism evidence="4">
    <name type="scientific">marine sediment metagenome</name>
    <dbReference type="NCBI Taxonomy" id="412755"/>
    <lineage>
        <taxon>unclassified sequences</taxon>
        <taxon>metagenomes</taxon>
        <taxon>ecological metagenomes</taxon>
    </lineage>
</organism>
<dbReference type="Gene3D" id="3.30.465.10">
    <property type="match status" value="1"/>
</dbReference>
<dbReference type="EMBL" id="LAZR01023013">
    <property type="protein sequence ID" value="KKL79951.1"/>
    <property type="molecule type" value="Genomic_DNA"/>
</dbReference>
<keyword evidence="2" id="KW-0129">CBS domain</keyword>
<dbReference type="InterPro" id="IPR044751">
    <property type="entry name" value="Ion_transp-like_CBS"/>
</dbReference>
<dbReference type="PROSITE" id="PS51371">
    <property type="entry name" value="CBS"/>
    <property type="match status" value="1"/>
</dbReference>